<name>A0A151KUI1_9VIBR</name>
<reference evidence="2" key="1">
    <citation type="submission" date="2015-12" db="EMBL/GenBank/DDBJ databases">
        <authorList>
            <person name="Shamseldin A."/>
            <person name="Moawad H."/>
            <person name="Abd El-Rahim W.M."/>
            <person name="Sadowsky M.J."/>
        </authorList>
    </citation>
    <scope>NUCLEOTIDE SEQUENCE [LARGE SCALE GENOMIC DNA]</scope>
    <source>
        <strain evidence="2">2538-88</strain>
    </source>
</reference>
<gene>
    <name evidence="1" type="ORF">ATY37_20185</name>
</gene>
<dbReference type="AlphaFoldDB" id="A0A151KUI1"/>
<dbReference type="RefSeq" id="WP_061897725.1">
    <property type="nucleotide sequence ID" value="NZ_LOBR01000073.1"/>
</dbReference>
<dbReference type="Proteomes" id="UP000075346">
    <property type="component" value="Unassembled WGS sequence"/>
</dbReference>
<accession>A0A151KUI1</accession>
<comment type="caution">
    <text evidence="1">The sequence shown here is derived from an EMBL/GenBank/DDBJ whole genome shotgun (WGS) entry which is preliminary data.</text>
</comment>
<evidence type="ECO:0000313" key="1">
    <source>
        <dbReference type="EMBL" id="KYN85032.1"/>
    </source>
</evidence>
<evidence type="ECO:0000313" key="2">
    <source>
        <dbReference type="Proteomes" id="UP000075346"/>
    </source>
</evidence>
<protein>
    <submittedName>
        <fullName evidence="1">Uncharacterized protein</fullName>
    </submittedName>
</protein>
<sequence>MSGVKIPFGYDSNRNQVTILNYLPFGRPDPIFCGGKGCEAELEYVSASQRVGKSKTTQVPAYFRLAKYENHAVTCPFATKGKQVIDAAGSTNEVLTALANGSRVFRIHLMDDKDQVRMKGKENDFLKNHTHDTVKRTYRVRGRKLPYVNNLNGLFDLYEYGRKNPTMRQSIFVMVDKEKLRWDEFFFDVKHYDELHQKILASGTVKAAVIGHVNKVNFSSSTRPFSSAELSPKLQGKGNNIYPIARLKFGLSHRFINPGTKVLCFGSFKLEHDVSKRIVPSNRGHELVMGLAAPYQWLEI</sequence>
<proteinExistence type="predicted"/>
<organism evidence="1 2">
    <name type="scientific">Vibrio cidicii</name>
    <dbReference type="NCBI Taxonomy" id="1763883"/>
    <lineage>
        <taxon>Bacteria</taxon>
        <taxon>Pseudomonadati</taxon>
        <taxon>Pseudomonadota</taxon>
        <taxon>Gammaproteobacteria</taxon>
        <taxon>Vibrionales</taxon>
        <taxon>Vibrionaceae</taxon>
        <taxon>Vibrio</taxon>
    </lineage>
</organism>
<dbReference type="EMBL" id="LOBR01000073">
    <property type="protein sequence ID" value="KYN85032.1"/>
    <property type="molecule type" value="Genomic_DNA"/>
</dbReference>